<dbReference type="AlphaFoldDB" id="A0A2P2JRG8"/>
<name>A0A2P2JRG8_RHIMU</name>
<reference evidence="1" key="1">
    <citation type="submission" date="2018-02" db="EMBL/GenBank/DDBJ databases">
        <title>Rhizophora mucronata_Transcriptome.</title>
        <authorList>
            <person name="Meera S.P."/>
            <person name="Sreeshan A."/>
            <person name="Augustine A."/>
        </authorList>
    </citation>
    <scope>NUCLEOTIDE SEQUENCE</scope>
    <source>
        <tissue evidence="1">Leaf</tissue>
    </source>
</reference>
<accession>A0A2P2JRG8</accession>
<protein>
    <submittedName>
        <fullName evidence="1">Uncharacterized protein</fullName>
    </submittedName>
</protein>
<dbReference type="EMBL" id="GGEC01015595">
    <property type="protein sequence ID" value="MBW96078.1"/>
    <property type="molecule type" value="Transcribed_RNA"/>
</dbReference>
<proteinExistence type="predicted"/>
<sequence>MAEIESIFCEFYTYFLGNVILYDLRTVGSRTYQLHNSTSLSLIP</sequence>
<organism evidence="1">
    <name type="scientific">Rhizophora mucronata</name>
    <name type="common">Asiatic mangrove</name>
    <dbReference type="NCBI Taxonomy" id="61149"/>
    <lineage>
        <taxon>Eukaryota</taxon>
        <taxon>Viridiplantae</taxon>
        <taxon>Streptophyta</taxon>
        <taxon>Embryophyta</taxon>
        <taxon>Tracheophyta</taxon>
        <taxon>Spermatophyta</taxon>
        <taxon>Magnoliopsida</taxon>
        <taxon>eudicotyledons</taxon>
        <taxon>Gunneridae</taxon>
        <taxon>Pentapetalae</taxon>
        <taxon>rosids</taxon>
        <taxon>fabids</taxon>
        <taxon>Malpighiales</taxon>
        <taxon>Rhizophoraceae</taxon>
        <taxon>Rhizophora</taxon>
    </lineage>
</organism>
<evidence type="ECO:0000313" key="1">
    <source>
        <dbReference type="EMBL" id="MBW96078.1"/>
    </source>
</evidence>